<keyword evidence="1" id="KW-0732">Signal</keyword>
<sequence length="88" mass="9855">MGWIVEILVSLVLFTNALVADVGCSGDKETCDNSLQAMMEGRGTRQKKEVEAYPVCDNGGQSQFCWWAIEVGNPRWVLYRNGMEPLIE</sequence>
<evidence type="ECO:0000256" key="1">
    <source>
        <dbReference type="SAM" id="SignalP"/>
    </source>
</evidence>
<keyword evidence="3" id="KW-1185">Reference proteome</keyword>
<dbReference type="EMBL" id="JPKZ01002078">
    <property type="protein sequence ID" value="KHN78595.1"/>
    <property type="molecule type" value="Genomic_DNA"/>
</dbReference>
<reference evidence="2 3" key="1">
    <citation type="submission" date="2014-11" db="EMBL/GenBank/DDBJ databases">
        <title>Genetic blueprint of the zoonotic pathogen Toxocara canis.</title>
        <authorList>
            <person name="Zhu X.-Q."/>
            <person name="Korhonen P.K."/>
            <person name="Cai H."/>
            <person name="Young N.D."/>
            <person name="Nejsum P."/>
            <person name="von Samson-Himmelstjerna G."/>
            <person name="Boag P.R."/>
            <person name="Tan P."/>
            <person name="Li Q."/>
            <person name="Min J."/>
            <person name="Yang Y."/>
            <person name="Wang X."/>
            <person name="Fang X."/>
            <person name="Hall R.S."/>
            <person name="Hofmann A."/>
            <person name="Sternberg P.W."/>
            <person name="Jex A.R."/>
            <person name="Gasser R.B."/>
        </authorList>
    </citation>
    <scope>NUCLEOTIDE SEQUENCE [LARGE SCALE GENOMIC DNA]</scope>
    <source>
        <strain evidence="2">PN_DK_2014</strain>
    </source>
</reference>
<feature type="chain" id="PRO_5002096059" description="Thyroglobulin type-1 domain-containing protein" evidence="1">
    <location>
        <begin position="20"/>
        <end position="88"/>
    </location>
</feature>
<protein>
    <recommendedName>
        <fullName evidence="4">Thyroglobulin type-1 domain-containing protein</fullName>
    </recommendedName>
</protein>
<organism evidence="2 3">
    <name type="scientific">Toxocara canis</name>
    <name type="common">Canine roundworm</name>
    <dbReference type="NCBI Taxonomy" id="6265"/>
    <lineage>
        <taxon>Eukaryota</taxon>
        <taxon>Metazoa</taxon>
        <taxon>Ecdysozoa</taxon>
        <taxon>Nematoda</taxon>
        <taxon>Chromadorea</taxon>
        <taxon>Rhabditida</taxon>
        <taxon>Spirurina</taxon>
        <taxon>Ascaridomorpha</taxon>
        <taxon>Ascaridoidea</taxon>
        <taxon>Toxocaridae</taxon>
        <taxon>Toxocara</taxon>
    </lineage>
</organism>
<dbReference type="AlphaFoldDB" id="A0A0B2VC76"/>
<gene>
    <name evidence="2" type="ORF">Tcan_05458</name>
</gene>
<accession>A0A0B2VC76</accession>
<evidence type="ECO:0008006" key="4">
    <source>
        <dbReference type="Google" id="ProtNLM"/>
    </source>
</evidence>
<name>A0A0B2VC76_TOXCA</name>
<evidence type="ECO:0000313" key="3">
    <source>
        <dbReference type="Proteomes" id="UP000031036"/>
    </source>
</evidence>
<proteinExistence type="predicted"/>
<evidence type="ECO:0000313" key="2">
    <source>
        <dbReference type="EMBL" id="KHN78595.1"/>
    </source>
</evidence>
<feature type="signal peptide" evidence="1">
    <location>
        <begin position="1"/>
        <end position="19"/>
    </location>
</feature>
<dbReference type="Proteomes" id="UP000031036">
    <property type="component" value="Unassembled WGS sequence"/>
</dbReference>
<comment type="caution">
    <text evidence="2">The sequence shown here is derived from an EMBL/GenBank/DDBJ whole genome shotgun (WGS) entry which is preliminary data.</text>
</comment>